<evidence type="ECO:0000256" key="2">
    <source>
        <dbReference type="ARBA" id="ARBA00022598"/>
    </source>
</evidence>
<sequence>MADDSVVRTRVEDLGSHVGQQVELRGWLYNKRSSGKLLFLQIRDGSGIVQGVVYRPDAPGLFALGDRLGQESSLVVRGAVKADPRAPGGYELSLTDLRVLQETQEYPIAPKEHGVEFLMDHRHLWLRSRRQHAILRVRAEVIRATRSFLDETGFVLVDAPILTPLSVEGTTTLFETDYFDEKAYLTQSGQLYAEAAAMAFGRVYTFGPTFRAEKSKTRRHLMEFWMVEPEAAFMEHQENMALQERLVSAVVAQVLERRRPELEVLERDTAALERVKPPFPRLTYDEAVAILKERPEGFEWGEDFGAPEETELASRFDRPVFIERYPQRCKAFYMQPDPERPDVVLCDDLLAPEGYGEIIGGGQRIHDPVLMEERLRAAGLPLDRYGWYLDLRRYGSVPHAGFGMGIERVVAWVCGLPHVRETIPFPRMLNRLTP</sequence>
<evidence type="ECO:0000256" key="7">
    <source>
        <dbReference type="HAMAP-Rule" id="MF_00534"/>
    </source>
</evidence>
<reference evidence="10" key="2">
    <citation type="journal article" date="2016" name="Int. J. Syst. Evol. Microbiol.">
        <title>Complete genome sequence and cell structure of Limnochorda pilosa, a Gram-negative spore-former within the phylum Firmicutes.</title>
        <authorList>
            <person name="Watanabe M."/>
            <person name="Kojima H."/>
            <person name="Fukui M."/>
        </authorList>
    </citation>
    <scope>NUCLEOTIDE SEQUENCE [LARGE SCALE GENOMIC DNA]</scope>
    <source>
        <strain evidence="10">HC45</strain>
    </source>
</reference>
<comment type="similarity">
    <text evidence="1 7">Belongs to the class-II aminoacyl-tRNA synthetase family.</text>
</comment>
<dbReference type="NCBIfam" id="TIGR00457">
    <property type="entry name" value="asnS"/>
    <property type="match status" value="1"/>
</dbReference>
<comment type="subcellular location">
    <subcellularLocation>
        <location evidence="7">Cytoplasm</location>
    </subcellularLocation>
</comment>
<dbReference type="PROSITE" id="PS50862">
    <property type="entry name" value="AA_TRNA_LIGASE_II"/>
    <property type="match status" value="1"/>
</dbReference>
<dbReference type="AlphaFoldDB" id="A0A0K2SFK8"/>
<dbReference type="GO" id="GO:0005737">
    <property type="term" value="C:cytoplasm"/>
    <property type="evidence" value="ECO:0007669"/>
    <property type="project" value="UniProtKB-SubCell"/>
</dbReference>
<dbReference type="GO" id="GO:0003676">
    <property type="term" value="F:nucleic acid binding"/>
    <property type="evidence" value="ECO:0007669"/>
    <property type="project" value="InterPro"/>
</dbReference>
<proteinExistence type="inferred from homology"/>
<dbReference type="CDD" id="cd00776">
    <property type="entry name" value="AsxRS_core"/>
    <property type="match status" value="1"/>
</dbReference>
<dbReference type="SUPFAM" id="SSF55681">
    <property type="entry name" value="Class II aaRS and biotin synthetases"/>
    <property type="match status" value="1"/>
</dbReference>
<accession>A0A0K2SFK8</accession>
<dbReference type="GO" id="GO:0005524">
    <property type="term" value="F:ATP binding"/>
    <property type="evidence" value="ECO:0007669"/>
    <property type="project" value="UniProtKB-UniRule"/>
</dbReference>
<evidence type="ECO:0000256" key="5">
    <source>
        <dbReference type="ARBA" id="ARBA00022917"/>
    </source>
</evidence>
<dbReference type="EC" id="6.1.1.22" evidence="7"/>
<evidence type="ECO:0000259" key="8">
    <source>
        <dbReference type="PROSITE" id="PS50862"/>
    </source>
</evidence>
<evidence type="ECO:0000256" key="1">
    <source>
        <dbReference type="ARBA" id="ARBA00008226"/>
    </source>
</evidence>
<dbReference type="Proteomes" id="UP000065807">
    <property type="component" value="Chromosome"/>
</dbReference>
<organism evidence="9 10">
    <name type="scientific">Limnochorda pilosa</name>
    <dbReference type="NCBI Taxonomy" id="1555112"/>
    <lineage>
        <taxon>Bacteria</taxon>
        <taxon>Bacillati</taxon>
        <taxon>Bacillota</taxon>
        <taxon>Limnochordia</taxon>
        <taxon>Limnochordales</taxon>
        <taxon>Limnochordaceae</taxon>
        <taxon>Limnochorda</taxon>
    </lineage>
</organism>
<comment type="subunit">
    <text evidence="7">Homodimer.</text>
</comment>
<comment type="catalytic activity">
    <reaction evidence="7">
        <text>tRNA(Asn) + L-asparagine + ATP = L-asparaginyl-tRNA(Asn) + AMP + diphosphate + H(+)</text>
        <dbReference type="Rhea" id="RHEA:11180"/>
        <dbReference type="Rhea" id="RHEA-COMP:9659"/>
        <dbReference type="Rhea" id="RHEA-COMP:9674"/>
        <dbReference type="ChEBI" id="CHEBI:15378"/>
        <dbReference type="ChEBI" id="CHEBI:30616"/>
        <dbReference type="ChEBI" id="CHEBI:33019"/>
        <dbReference type="ChEBI" id="CHEBI:58048"/>
        <dbReference type="ChEBI" id="CHEBI:78442"/>
        <dbReference type="ChEBI" id="CHEBI:78515"/>
        <dbReference type="ChEBI" id="CHEBI:456215"/>
        <dbReference type="EC" id="6.1.1.22"/>
    </reaction>
</comment>
<evidence type="ECO:0000256" key="3">
    <source>
        <dbReference type="ARBA" id="ARBA00022741"/>
    </source>
</evidence>
<dbReference type="STRING" id="1555112.LIP_0010"/>
<reference evidence="10" key="1">
    <citation type="submission" date="2015-07" db="EMBL/GenBank/DDBJ databases">
        <title>Complete genome sequence and phylogenetic analysis of Limnochorda pilosa.</title>
        <authorList>
            <person name="Watanabe M."/>
            <person name="Kojima H."/>
            <person name="Fukui M."/>
        </authorList>
    </citation>
    <scope>NUCLEOTIDE SEQUENCE [LARGE SCALE GENOMIC DNA]</scope>
    <source>
        <strain evidence="10">HC45</strain>
    </source>
</reference>
<dbReference type="PANTHER" id="PTHR22594:SF34">
    <property type="entry name" value="ASPARAGINE--TRNA LIGASE, MITOCHONDRIAL-RELATED"/>
    <property type="match status" value="1"/>
</dbReference>
<keyword evidence="5 7" id="KW-0648">Protein biosynthesis</keyword>
<evidence type="ECO:0000313" key="9">
    <source>
        <dbReference type="EMBL" id="BAS25870.1"/>
    </source>
</evidence>
<dbReference type="Gene3D" id="2.40.50.140">
    <property type="entry name" value="Nucleic acid-binding proteins"/>
    <property type="match status" value="1"/>
</dbReference>
<dbReference type="Pfam" id="PF01336">
    <property type="entry name" value="tRNA_anti-codon"/>
    <property type="match status" value="1"/>
</dbReference>
<dbReference type="GO" id="GO:0016740">
    <property type="term" value="F:transferase activity"/>
    <property type="evidence" value="ECO:0007669"/>
    <property type="project" value="UniProtKB-ARBA"/>
</dbReference>
<dbReference type="PRINTS" id="PR01042">
    <property type="entry name" value="TRNASYNTHASP"/>
</dbReference>
<dbReference type="InterPro" id="IPR045864">
    <property type="entry name" value="aa-tRNA-synth_II/BPL/LPL"/>
</dbReference>
<dbReference type="KEGG" id="lpil:LIP_0010"/>
<dbReference type="PATRIC" id="fig|1555112.3.peg.9"/>
<dbReference type="InterPro" id="IPR004365">
    <property type="entry name" value="NA-bd_OB_tRNA"/>
</dbReference>
<dbReference type="NCBIfam" id="NF003037">
    <property type="entry name" value="PRK03932.1"/>
    <property type="match status" value="1"/>
</dbReference>
<evidence type="ECO:0000256" key="4">
    <source>
        <dbReference type="ARBA" id="ARBA00022840"/>
    </source>
</evidence>
<dbReference type="Gene3D" id="3.30.930.10">
    <property type="entry name" value="Bira Bifunctional Protein, Domain 2"/>
    <property type="match status" value="1"/>
</dbReference>
<keyword evidence="7" id="KW-0963">Cytoplasm</keyword>
<keyword evidence="2 7" id="KW-0436">Ligase</keyword>
<name>A0A0K2SFK8_LIMPI</name>
<dbReference type="GO" id="GO:0140096">
    <property type="term" value="F:catalytic activity, acting on a protein"/>
    <property type="evidence" value="ECO:0007669"/>
    <property type="project" value="UniProtKB-ARBA"/>
</dbReference>
<feature type="domain" description="Aminoacyl-transfer RNA synthetases class-II family profile" evidence="8">
    <location>
        <begin position="135"/>
        <end position="434"/>
    </location>
</feature>
<dbReference type="GO" id="GO:0006421">
    <property type="term" value="P:asparaginyl-tRNA aminoacylation"/>
    <property type="evidence" value="ECO:0007669"/>
    <property type="project" value="UniProtKB-UniRule"/>
</dbReference>
<protein>
    <recommendedName>
        <fullName evidence="7">Asparagine--tRNA ligase</fullName>
        <ecNumber evidence="7">6.1.1.22</ecNumber>
    </recommendedName>
    <alternativeName>
        <fullName evidence="7">Asparaginyl-tRNA synthetase</fullName>
        <shortName evidence="7">AsnRS</shortName>
    </alternativeName>
</protein>
<dbReference type="InterPro" id="IPR012340">
    <property type="entry name" value="NA-bd_OB-fold"/>
</dbReference>
<dbReference type="RefSeq" id="WP_068132673.1">
    <property type="nucleotide sequence ID" value="NZ_AP014924.1"/>
</dbReference>
<gene>
    <name evidence="7" type="primary">asnS</name>
    <name evidence="9" type="ORF">LIP_0010</name>
</gene>
<dbReference type="SUPFAM" id="SSF50249">
    <property type="entry name" value="Nucleic acid-binding proteins"/>
    <property type="match status" value="1"/>
</dbReference>
<dbReference type="EMBL" id="AP014924">
    <property type="protein sequence ID" value="BAS25870.1"/>
    <property type="molecule type" value="Genomic_DNA"/>
</dbReference>
<dbReference type="InterPro" id="IPR004364">
    <property type="entry name" value="Aa-tRNA-synt_II"/>
</dbReference>
<evidence type="ECO:0000313" key="10">
    <source>
        <dbReference type="Proteomes" id="UP000065807"/>
    </source>
</evidence>
<dbReference type="InterPro" id="IPR002312">
    <property type="entry name" value="Asp/Asn-tRNA-synth_IIb"/>
</dbReference>
<evidence type="ECO:0000256" key="6">
    <source>
        <dbReference type="ARBA" id="ARBA00023146"/>
    </source>
</evidence>
<dbReference type="GO" id="GO:0004816">
    <property type="term" value="F:asparagine-tRNA ligase activity"/>
    <property type="evidence" value="ECO:0007669"/>
    <property type="project" value="UniProtKB-UniRule"/>
</dbReference>
<keyword evidence="4 7" id="KW-0067">ATP-binding</keyword>
<keyword evidence="6 7" id="KW-0030">Aminoacyl-tRNA synthetase</keyword>
<dbReference type="HAMAP" id="MF_00534">
    <property type="entry name" value="Asn_tRNA_synth"/>
    <property type="match status" value="1"/>
</dbReference>
<dbReference type="InterPro" id="IPR006195">
    <property type="entry name" value="aa-tRNA-synth_II"/>
</dbReference>
<dbReference type="PANTHER" id="PTHR22594">
    <property type="entry name" value="ASPARTYL/LYSYL-TRNA SYNTHETASE"/>
    <property type="match status" value="1"/>
</dbReference>
<dbReference type="InterPro" id="IPR004522">
    <property type="entry name" value="Asn-tRNA-ligase"/>
</dbReference>
<keyword evidence="10" id="KW-1185">Reference proteome</keyword>
<keyword evidence="3 7" id="KW-0547">Nucleotide-binding</keyword>
<dbReference type="Pfam" id="PF00152">
    <property type="entry name" value="tRNA-synt_2"/>
    <property type="match status" value="1"/>
</dbReference>